<evidence type="ECO:0000313" key="2">
    <source>
        <dbReference type="Proteomes" id="UP000028302"/>
    </source>
</evidence>
<dbReference type="RefSeq" id="WP_051883284.1">
    <property type="nucleotide sequence ID" value="NZ_APNK01000009.1"/>
</dbReference>
<accession>A0A084IM75</accession>
<dbReference type="EMBL" id="APNK01000009">
    <property type="protein sequence ID" value="KEZ77809.1"/>
    <property type="molecule type" value="Genomic_DNA"/>
</dbReference>
<dbReference type="STRING" id="1304275.C41B8_08335"/>
<proteinExistence type="predicted"/>
<comment type="caution">
    <text evidence="1">The sequence shown here is derived from an EMBL/GenBank/DDBJ whole genome shotgun (WGS) entry which is preliminary data.</text>
</comment>
<evidence type="ECO:0000313" key="1">
    <source>
        <dbReference type="EMBL" id="KEZ77809.1"/>
    </source>
</evidence>
<reference evidence="1 2" key="1">
    <citation type="submission" date="2013-03" db="EMBL/GenBank/DDBJ databases">
        <title>Salinisphaera hydrothermalis C41B8 Genome Sequencing.</title>
        <authorList>
            <person name="Li C."/>
            <person name="Lai Q."/>
            <person name="Shao Z."/>
        </authorList>
    </citation>
    <scope>NUCLEOTIDE SEQUENCE [LARGE SCALE GENOMIC DNA]</scope>
    <source>
        <strain evidence="1 2">C41B8</strain>
    </source>
</reference>
<protein>
    <submittedName>
        <fullName evidence="1">Uncharacterized protein</fullName>
    </submittedName>
</protein>
<sequence length="117" mass="13278">MAEPVIGCPISGELADRARQTIKDLRHAPEQVHRDHVVELILELTETSFDYHFQRPLRSLGVGFATRKSIDYGLKGAMRVIRSSMQRVIRGLEHDHYAKVADFLEDAYFPEAAGDRS</sequence>
<organism evidence="1 2">
    <name type="scientific">Salinisphaera hydrothermalis (strain C41B8)</name>
    <dbReference type="NCBI Taxonomy" id="1304275"/>
    <lineage>
        <taxon>Bacteria</taxon>
        <taxon>Pseudomonadati</taxon>
        <taxon>Pseudomonadota</taxon>
        <taxon>Gammaproteobacteria</taxon>
        <taxon>Salinisphaerales</taxon>
        <taxon>Salinisphaeraceae</taxon>
        <taxon>Salinisphaera</taxon>
    </lineage>
</organism>
<dbReference type="AlphaFoldDB" id="A0A084IM75"/>
<keyword evidence="2" id="KW-1185">Reference proteome</keyword>
<gene>
    <name evidence="1" type="ORF">C41B8_08335</name>
</gene>
<name>A0A084IM75_SALHC</name>
<dbReference type="Proteomes" id="UP000028302">
    <property type="component" value="Unassembled WGS sequence"/>
</dbReference>
<dbReference type="OrthoDB" id="6076724at2"/>